<dbReference type="InterPro" id="IPR008927">
    <property type="entry name" value="6-PGluconate_DH-like_C_sf"/>
</dbReference>
<evidence type="ECO:0000313" key="8">
    <source>
        <dbReference type="Proteomes" id="UP001596143"/>
    </source>
</evidence>
<dbReference type="InterPro" id="IPR051402">
    <property type="entry name" value="KPR-Related"/>
</dbReference>
<evidence type="ECO:0000256" key="2">
    <source>
        <dbReference type="ARBA" id="ARBA00022857"/>
    </source>
</evidence>
<feature type="domain" description="Ketopantoate reductase C-terminal" evidence="6">
    <location>
        <begin position="178"/>
        <end position="303"/>
    </location>
</feature>
<comment type="function">
    <text evidence="4">Catalyzes the NADPH-dependent reduction of ketopantoate into pantoic acid.</text>
</comment>
<reference evidence="8" key="1">
    <citation type="journal article" date="2019" name="Int. J. Syst. Evol. Microbiol.">
        <title>The Global Catalogue of Microorganisms (GCM) 10K type strain sequencing project: providing services to taxonomists for standard genome sequencing and annotation.</title>
        <authorList>
            <consortium name="The Broad Institute Genomics Platform"/>
            <consortium name="The Broad Institute Genome Sequencing Center for Infectious Disease"/>
            <person name="Wu L."/>
            <person name="Ma J."/>
        </authorList>
    </citation>
    <scope>NUCLEOTIDE SEQUENCE [LARGE SCALE GENOMIC DNA]</scope>
    <source>
        <strain evidence="8">CGMCC 1.15790</strain>
    </source>
</reference>
<evidence type="ECO:0000313" key="7">
    <source>
        <dbReference type="EMBL" id="MFC5628207.1"/>
    </source>
</evidence>
<evidence type="ECO:0000256" key="3">
    <source>
        <dbReference type="ARBA" id="ARBA00023002"/>
    </source>
</evidence>
<organism evidence="7 8">
    <name type="scientific">Aliibacillus thermotolerans</name>
    <dbReference type="NCBI Taxonomy" id="1834418"/>
    <lineage>
        <taxon>Bacteria</taxon>
        <taxon>Bacillati</taxon>
        <taxon>Bacillota</taxon>
        <taxon>Bacilli</taxon>
        <taxon>Bacillales</taxon>
        <taxon>Bacillaceae</taxon>
        <taxon>Aliibacillus</taxon>
    </lineage>
</organism>
<dbReference type="RefSeq" id="WP_270897474.1">
    <property type="nucleotide sequence ID" value="NZ_JBHSPF010000018.1"/>
</dbReference>
<comment type="caution">
    <text evidence="7">The sequence shown here is derived from an EMBL/GenBank/DDBJ whole genome shotgun (WGS) entry which is preliminary data.</text>
</comment>
<proteinExistence type="inferred from homology"/>
<keyword evidence="3 4" id="KW-0560">Oxidoreductase</keyword>
<accession>A0ABW0U3Z5</accession>
<dbReference type="InterPro" id="IPR013752">
    <property type="entry name" value="KPA_reductase"/>
</dbReference>
<dbReference type="EMBL" id="JBHSPF010000018">
    <property type="protein sequence ID" value="MFC5628207.1"/>
    <property type="molecule type" value="Genomic_DNA"/>
</dbReference>
<evidence type="ECO:0000256" key="1">
    <source>
        <dbReference type="ARBA" id="ARBA00007870"/>
    </source>
</evidence>
<keyword evidence="2 4" id="KW-0521">NADP</keyword>
<protein>
    <recommendedName>
        <fullName evidence="4">2-dehydropantoate 2-reductase</fullName>
        <ecNumber evidence="4">1.1.1.169</ecNumber>
    </recommendedName>
    <alternativeName>
        <fullName evidence="4">Ketopantoate reductase</fullName>
    </alternativeName>
</protein>
<comment type="pathway">
    <text evidence="4">Cofactor biosynthesis; (R)-pantothenate biosynthesis; (R)-pantoate from 3-methyl-2-oxobutanoate: step 2/2.</text>
</comment>
<dbReference type="PANTHER" id="PTHR21708">
    <property type="entry name" value="PROBABLE 2-DEHYDROPANTOATE 2-REDUCTASE"/>
    <property type="match status" value="1"/>
</dbReference>
<dbReference type="Gene3D" id="3.40.50.720">
    <property type="entry name" value="NAD(P)-binding Rossmann-like Domain"/>
    <property type="match status" value="1"/>
</dbReference>
<evidence type="ECO:0000259" key="5">
    <source>
        <dbReference type="Pfam" id="PF02558"/>
    </source>
</evidence>
<dbReference type="InterPro" id="IPR013332">
    <property type="entry name" value="KPR_N"/>
</dbReference>
<feature type="domain" description="Ketopantoate reductase N-terminal" evidence="5">
    <location>
        <begin position="3"/>
        <end position="151"/>
    </location>
</feature>
<dbReference type="PANTHER" id="PTHR21708:SF26">
    <property type="entry name" value="2-DEHYDROPANTOATE 2-REDUCTASE"/>
    <property type="match status" value="1"/>
</dbReference>
<comment type="similarity">
    <text evidence="1 4">Belongs to the ketopantoate reductase family.</text>
</comment>
<gene>
    <name evidence="7" type="ORF">ACFPTR_04775</name>
</gene>
<sequence>MNILVVGSGAMGSLFAGKLATQNVSVTMYNRPNEHTEQIKEKGLTLIEKNGERTHVSFPVITDPDELSNNYDLVIILVKSFATKNVLTTIRPVIHQDTIVLTLQNGLGNFENIQAFVPIDNICIGTTGSGAGIVANGVIEQRAFGKTHIGKNIIGKEKIKKLVSLLSSSGLETEMVDNIQSIIWSKLMINLAYNGITAITRLKNGDAVASSEGKQLMEQLVKEGMKVAEAEKVELLYEDPIKECIRIGYEDISANKSSMLTDILLERKTEIEQINGAIVHLGKKHGIPIPYNETITRLVKMIEESYEKRMTTAT</sequence>
<dbReference type="EC" id="1.1.1.169" evidence="4"/>
<dbReference type="Pfam" id="PF08546">
    <property type="entry name" value="ApbA_C"/>
    <property type="match status" value="1"/>
</dbReference>
<dbReference type="InterPro" id="IPR036291">
    <property type="entry name" value="NAD(P)-bd_dom_sf"/>
</dbReference>
<dbReference type="SUPFAM" id="SSF48179">
    <property type="entry name" value="6-phosphogluconate dehydrogenase C-terminal domain-like"/>
    <property type="match status" value="1"/>
</dbReference>
<comment type="catalytic activity">
    <reaction evidence="4">
        <text>(R)-pantoate + NADP(+) = 2-dehydropantoate + NADPH + H(+)</text>
        <dbReference type="Rhea" id="RHEA:16233"/>
        <dbReference type="ChEBI" id="CHEBI:11561"/>
        <dbReference type="ChEBI" id="CHEBI:15378"/>
        <dbReference type="ChEBI" id="CHEBI:15980"/>
        <dbReference type="ChEBI" id="CHEBI:57783"/>
        <dbReference type="ChEBI" id="CHEBI:58349"/>
        <dbReference type="EC" id="1.1.1.169"/>
    </reaction>
</comment>
<dbReference type="InterPro" id="IPR003710">
    <property type="entry name" value="ApbA"/>
</dbReference>
<keyword evidence="8" id="KW-1185">Reference proteome</keyword>
<keyword evidence="4" id="KW-0566">Pantothenate biosynthesis</keyword>
<dbReference type="SUPFAM" id="SSF51735">
    <property type="entry name" value="NAD(P)-binding Rossmann-fold domains"/>
    <property type="match status" value="1"/>
</dbReference>
<dbReference type="NCBIfam" id="TIGR00745">
    <property type="entry name" value="apbA_panE"/>
    <property type="match status" value="1"/>
</dbReference>
<evidence type="ECO:0000256" key="4">
    <source>
        <dbReference type="RuleBase" id="RU362068"/>
    </source>
</evidence>
<dbReference type="Pfam" id="PF02558">
    <property type="entry name" value="ApbA"/>
    <property type="match status" value="1"/>
</dbReference>
<evidence type="ECO:0000259" key="6">
    <source>
        <dbReference type="Pfam" id="PF08546"/>
    </source>
</evidence>
<name>A0ABW0U3Z5_9BACI</name>
<dbReference type="Proteomes" id="UP001596143">
    <property type="component" value="Unassembled WGS sequence"/>
</dbReference>
<dbReference type="Gene3D" id="1.10.1040.10">
    <property type="entry name" value="N-(1-d-carboxylethyl)-l-norvaline Dehydrogenase, domain 2"/>
    <property type="match status" value="1"/>
</dbReference>
<dbReference type="InterPro" id="IPR013328">
    <property type="entry name" value="6PGD_dom2"/>
</dbReference>